<dbReference type="RefSeq" id="WP_216063858.1">
    <property type="nucleotide sequence ID" value="NZ_CP123764.1"/>
</dbReference>
<dbReference type="NCBIfam" id="TIGR00377">
    <property type="entry name" value="ant_ant_sig"/>
    <property type="match status" value="1"/>
</dbReference>
<dbReference type="CDD" id="cd07043">
    <property type="entry name" value="STAS_anti-anti-sigma_factors"/>
    <property type="match status" value="1"/>
</dbReference>
<dbReference type="GO" id="GO:0043856">
    <property type="term" value="F:anti-sigma factor antagonist activity"/>
    <property type="evidence" value="ECO:0007669"/>
    <property type="project" value="InterPro"/>
</dbReference>
<sequence>MELSTTTSGIVTITLGEKFDFSHASEFRSIYEQLDKSEVTKVIISFSKTRYMDSSALGMLLNLHNALGGNGVNIHLIQTNEKVKKILKISRFDTKFTIE</sequence>
<dbReference type="PANTHER" id="PTHR33495:SF15">
    <property type="entry name" value="STAS DOMAIN-CONTAINING PROTEIN"/>
    <property type="match status" value="1"/>
</dbReference>
<dbReference type="Proteomes" id="UP001169760">
    <property type="component" value="Unassembled WGS sequence"/>
</dbReference>
<gene>
    <name evidence="2" type="ORF">Q4521_03420</name>
</gene>
<accession>A0AAW7X1Z2</accession>
<dbReference type="Pfam" id="PF01740">
    <property type="entry name" value="STAS"/>
    <property type="match status" value="1"/>
</dbReference>
<feature type="domain" description="STAS" evidence="1">
    <location>
        <begin position="1"/>
        <end position="99"/>
    </location>
</feature>
<dbReference type="InterPro" id="IPR002645">
    <property type="entry name" value="STAS_dom"/>
</dbReference>
<evidence type="ECO:0000259" key="1">
    <source>
        <dbReference type="PROSITE" id="PS50801"/>
    </source>
</evidence>
<dbReference type="InterPro" id="IPR003658">
    <property type="entry name" value="Anti-sigma_ant"/>
</dbReference>
<evidence type="ECO:0000313" key="2">
    <source>
        <dbReference type="EMBL" id="MDO6421514.1"/>
    </source>
</evidence>
<organism evidence="2 3">
    <name type="scientific">Saccharophagus degradans</name>
    <dbReference type="NCBI Taxonomy" id="86304"/>
    <lineage>
        <taxon>Bacteria</taxon>
        <taxon>Pseudomonadati</taxon>
        <taxon>Pseudomonadota</taxon>
        <taxon>Gammaproteobacteria</taxon>
        <taxon>Cellvibrionales</taxon>
        <taxon>Cellvibrionaceae</taxon>
        <taxon>Saccharophagus</taxon>
    </lineage>
</organism>
<name>A0AAW7X1Z2_9GAMM</name>
<comment type="caution">
    <text evidence="2">The sequence shown here is derived from an EMBL/GenBank/DDBJ whole genome shotgun (WGS) entry which is preliminary data.</text>
</comment>
<evidence type="ECO:0000313" key="3">
    <source>
        <dbReference type="Proteomes" id="UP001169760"/>
    </source>
</evidence>
<dbReference type="PROSITE" id="PS50801">
    <property type="entry name" value="STAS"/>
    <property type="match status" value="1"/>
</dbReference>
<dbReference type="PANTHER" id="PTHR33495">
    <property type="entry name" value="ANTI-SIGMA FACTOR ANTAGONIST TM_1081-RELATED-RELATED"/>
    <property type="match status" value="1"/>
</dbReference>
<reference evidence="2" key="1">
    <citation type="submission" date="2023-07" db="EMBL/GenBank/DDBJ databases">
        <title>Genome content predicts the carbon catabolic preferences of heterotrophic bacteria.</title>
        <authorList>
            <person name="Gralka M."/>
        </authorList>
    </citation>
    <scope>NUCLEOTIDE SEQUENCE</scope>
    <source>
        <strain evidence="2">I3M17_2</strain>
    </source>
</reference>
<protein>
    <submittedName>
        <fullName evidence="2">STAS domain-containing protein</fullName>
    </submittedName>
</protein>
<proteinExistence type="predicted"/>
<dbReference type="EMBL" id="JAUOPB010000002">
    <property type="protein sequence ID" value="MDO6421514.1"/>
    <property type="molecule type" value="Genomic_DNA"/>
</dbReference>
<dbReference type="AlphaFoldDB" id="A0AAW7X1Z2"/>